<evidence type="ECO:0008006" key="5">
    <source>
        <dbReference type="Google" id="ProtNLM"/>
    </source>
</evidence>
<comment type="similarity">
    <text evidence="1">Belongs to the UDP-glycosyltransferase family.</text>
</comment>
<reference evidence="3" key="1">
    <citation type="submission" date="2022-11" db="EMBL/GenBank/DDBJ databases">
        <title>Genome Sequence of Cubamyces cubensis.</title>
        <authorList>
            <person name="Buettner E."/>
        </authorList>
    </citation>
    <scope>NUCLEOTIDE SEQUENCE</scope>
    <source>
        <strain evidence="3">MPL-01</strain>
    </source>
</reference>
<keyword evidence="4" id="KW-1185">Reference proteome</keyword>
<dbReference type="PANTHER" id="PTHR48047">
    <property type="entry name" value="GLYCOSYLTRANSFERASE"/>
    <property type="match status" value="1"/>
</dbReference>
<dbReference type="EMBL" id="JAPEVG010000008">
    <property type="protein sequence ID" value="KAJ8497193.1"/>
    <property type="molecule type" value="Genomic_DNA"/>
</dbReference>
<name>A0AAD7XGM0_9APHY</name>
<keyword evidence="2" id="KW-0808">Transferase</keyword>
<dbReference type="Gene3D" id="3.40.50.2000">
    <property type="entry name" value="Glycogen Phosphorylase B"/>
    <property type="match status" value="2"/>
</dbReference>
<organism evidence="3 4">
    <name type="scientific">Trametes cubensis</name>
    <dbReference type="NCBI Taxonomy" id="1111947"/>
    <lineage>
        <taxon>Eukaryota</taxon>
        <taxon>Fungi</taxon>
        <taxon>Dikarya</taxon>
        <taxon>Basidiomycota</taxon>
        <taxon>Agaricomycotina</taxon>
        <taxon>Agaricomycetes</taxon>
        <taxon>Polyporales</taxon>
        <taxon>Polyporaceae</taxon>
        <taxon>Trametes</taxon>
    </lineage>
</organism>
<evidence type="ECO:0000256" key="2">
    <source>
        <dbReference type="ARBA" id="ARBA00022679"/>
    </source>
</evidence>
<dbReference type="AlphaFoldDB" id="A0AAD7XGM0"/>
<gene>
    <name evidence="3" type="ORF">ONZ51_g675</name>
</gene>
<dbReference type="Pfam" id="PF00201">
    <property type="entry name" value="UDPGT"/>
    <property type="match status" value="1"/>
</dbReference>
<comment type="caution">
    <text evidence="3">The sequence shown here is derived from an EMBL/GenBank/DDBJ whole genome shotgun (WGS) entry which is preliminary data.</text>
</comment>
<accession>A0AAD7XGM0</accession>
<protein>
    <recommendedName>
        <fullName evidence="5">Glycosyltransferase family 1 protein</fullName>
    </recommendedName>
</protein>
<dbReference type="Proteomes" id="UP001215151">
    <property type="component" value="Unassembled WGS sequence"/>
</dbReference>
<dbReference type="CDD" id="cd03784">
    <property type="entry name" value="GT1_Gtf-like"/>
    <property type="match status" value="1"/>
</dbReference>
<evidence type="ECO:0000256" key="1">
    <source>
        <dbReference type="ARBA" id="ARBA00009995"/>
    </source>
</evidence>
<proteinExistence type="inferred from homology"/>
<sequence length="510" mass="56395">MSELTNDRHIVAFPFQAWGHTRPLVNLATQLMRMRPCTVTLLVTDKFLEQAQAEVGRNLASDGHAYDKYIRVVSLGKAEIQDSDRLNQSFEVAWKGLVAGEEIVCQKMNTRYAAAPKPRAIIIDLFGVQAFGAIKASSGNDVKVYVFNAGFTAALFHLFGPESYGGLGNVRGKAEEEARRTGESMSDIILREMAIPKGEVIRVPGMPPMYDHEYEPQPNGVPPHIIVAMFSRVYGLLEGCDGILLYTTESYEPAAVKAMRGWFSEASRGVYVCGPLVPNGRQAVENETSQATDSAAIETFLNTTLEASGKQSLLYISFGSMPHNAKVDKLWTFLQVVMDLGIPFIMSYSSDDMPLSVQNRITLYQKGLISPWTPQQTILQHPATGWFLTHGGHNSVMESIIAGVPMIFWPFGADQPLSAVHVTDNLQAGYELIECRNGTEGMKPIYRNGKTAQGTIEAFKSEALDILRKAFGEEGEQKRDNLHRVAEAMRREWDDGGSSKRDMLGFLDSL</sequence>
<dbReference type="SUPFAM" id="SSF53756">
    <property type="entry name" value="UDP-Glycosyltransferase/glycogen phosphorylase"/>
    <property type="match status" value="1"/>
</dbReference>
<evidence type="ECO:0000313" key="3">
    <source>
        <dbReference type="EMBL" id="KAJ8497193.1"/>
    </source>
</evidence>
<dbReference type="InterPro" id="IPR002213">
    <property type="entry name" value="UDP_glucos_trans"/>
</dbReference>
<dbReference type="GO" id="GO:0035251">
    <property type="term" value="F:UDP-glucosyltransferase activity"/>
    <property type="evidence" value="ECO:0007669"/>
    <property type="project" value="TreeGrafter"/>
</dbReference>
<evidence type="ECO:0000313" key="4">
    <source>
        <dbReference type="Proteomes" id="UP001215151"/>
    </source>
</evidence>